<dbReference type="AlphaFoldDB" id="A0AAD7FZE1"/>
<name>A0AAD7FZE1_9AGAR</name>
<keyword evidence="2" id="KW-1185">Reference proteome</keyword>
<dbReference type="EMBL" id="JARKIF010000002">
    <property type="protein sequence ID" value="KAJ7646548.1"/>
    <property type="molecule type" value="Genomic_DNA"/>
</dbReference>
<sequence>MLDTQVELRALPVKLWNAGRHLIFGTNPCPISKLSPEVLGEIFLWCLPTDGFQSTLDPPRLSLEPLTLSHVSSRWRTVSLSTPSLWSTIWVDRPQDAHISMVELWLERSRTSPLTLYLRQTAALVAGQQSFAHPFEFDLTDEILIVLAMHLDRWRRVTFLLYHGTQMGLLDIPQSADAAPLLEHVQLSVKQWDVRDGEEMERIMYSLPSVKSVVIHPYMSQNFVQWENLTVLDAKQLPCTINNYLHVLRHCSVLQQADIRCTYDGETRYVPPPPHGRLRLPRLSSFTVHADRVDLRPLFDNLILTSLQGLVLRYFNAPRRSDDPQALARLLTYSACVLRRFSLRDAAQTPNDDHILAFLALPQMAGLNELYLQTALSDKITSFLTFPDVDDEPALRPLANLHTISLLDLQGEHLEDLVLYRMVVSRLTPASTRVLRAAFFSLRLKGHAGSAVLPWLVERCRERIDLRIYLAQCEDPAAKVGWYASAPIPGGYLTDE</sequence>
<dbReference type="Proteomes" id="UP001221142">
    <property type="component" value="Unassembled WGS sequence"/>
</dbReference>
<dbReference type="Gene3D" id="1.20.1280.50">
    <property type="match status" value="1"/>
</dbReference>
<evidence type="ECO:0000313" key="2">
    <source>
        <dbReference type="Proteomes" id="UP001221142"/>
    </source>
</evidence>
<accession>A0AAD7FZE1</accession>
<reference evidence="1" key="1">
    <citation type="submission" date="2023-03" db="EMBL/GenBank/DDBJ databases">
        <title>Massive genome expansion in bonnet fungi (Mycena s.s.) driven by repeated elements and novel gene families across ecological guilds.</title>
        <authorList>
            <consortium name="Lawrence Berkeley National Laboratory"/>
            <person name="Harder C.B."/>
            <person name="Miyauchi S."/>
            <person name="Viragh M."/>
            <person name="Kuo A."/>
            <person name="Thoen E."/>
            <person name="Andreopoulos B."/>
            <person name="Lu D."/>
            <person name="Skrede I."/>
            <person name="Drula E."/>
            <person name="Henrissat B."/>
            <person name="Morin E."/>
            <person name="Kohler A."/>
            <person name="Barry K."/>
            <person name="LaButti K."/>
            <person name="Morin E."/>
            <person name="Salamov A."/>
            <person name="Lipzen A."/>
            <person name="Mereny Z."/>
            <person name="Hegedus B."/>
            <person name="Baldrian P."/>
            <person name="Stursova M."/>
            <person name="Weitz H."/>
            <person name="Taylor A."/>
            <person name="Grigoriev I.V."/>
            <person name="Nagy L.G."/>
            <person name="Martin F."/>
            <person name="Kauserud H."/>
        </authorList>
    </citation>
    <scope>NUCLEOTIDE SEQUENCE</scope>
    <source>
        <strain evidence="1">9284</strain>
    </source>
</reference>
<gene>
    <name evidence="1" type="ORF">FB45DRAFT_780852</name>
</gene>
<comment type="caution">
    <text evidence="1">The sequence shown here is derived from an EMBL/GenBank/DDBJ whole genome shotgun (WGS) entry which is preliminary data.</text>
</comment>
<evidence type="ECO:0000313" key="1">
    <source>
        <dbReference type="EMBL" id="KAJ7646548.1"/>
    </source>
</evidence>
<protein>
    <recommendedName>
        <fullName evidence="3">F-box domain-containing protein</fullName>
    </recommendedName>
</protein>
<proteinExistence type="predicted"/>
<dbReference type="Gene3D" id="3.80.10.10">
    <property type="entry name" value="Ribonuclease Inhibitor"/>
    <property type="match status" value="1"/>
</dbReference>
<dbReference type="InterPro" id="IPR032675">
    <property type="entry name" value="LRR_dom_sf"/>
</dbReference>
<evidence type="ECO:0008006" key="3">
    <source>
        <dbReference type="Google" id="ProtNLM"/>
    </source>
</evidence>
<organism evidence="1 2">
    <name type="scientific">Roridomyces roridus</name>
    <dbReference type="NCBI Taxonomy" id="1738132"/>
    <lineage>
        <taxon>Eukaryota</taxon>
        <taxon>Fungi</taxon>
        <taxon>Dikarya</taxon>
        <taxon>Basidiomycota</taxon>
        <taxon>Agaricomycotina</taxon>
        <taxon>Agaricomycetes</taxon>
        <taxon>Agaricomycetidae</taxon>
        <taxon>Agaricales</taxon>
        <taxon>Marasmiineae</taxon>
        <taxon>Mycenaceae</taxon>
        <taxon>Roridomyces</taxon>
    </lineage>
</organism>